<keyword evidence="1" id="KW-0812">Transmembrane</keyword>
<comment type="caution">
    <text evidence="2">The sequence shown here is derived from an EMBL/GenBank/DDBJ whole genome shotgun (WGS) entry which is preliminary data.</text>
</comment>
<reference evidence="2 3" key="1">
    <citation type="submission" date="2019-07" db="EMBL/GenBank/DDBJ databases">
        <title>Description of 53C-WASEF.</title>
        <authorList>
            <person name="Pitt A."/>
            <person name="Hahn M.W."/>
        </authorList>
    </citation>
    <scope>NUCLEOTIDE SEQUENCE [LARGE SCALE GENOMIC DNA]</scope>
    <source>
        <strain evidence="2 3">53C-WASEF</strain>
    </source>
</reference>
<evidence type="ECO:0000313" key="2">
    <source>
        <dbReference type="EMBL" id="TSJ79517.1"/>
    </source>
</evidence>
<dbReference type="Proteomes" id="UP000315648">
    <property type="component" value="Unassembled WGS sequence"/>
</dbReference>
<feature type="transmembrane region" description="Helical" evidence="1">
    <location>
        <begin position="46"/>
        <end position="65"/>
    </location>
</feature>
<dbReference type="AlphaFoldDB" id="A0A556QS97"/>
<accession>A0A556QS97</accession>
<protein>
    <submittedName>
        <fullName evidence="2">Uncharacterized protein</fullName>
    </submittedName>
</protein>
<organism evidence="2 3">
    <name type="scientific">Rariglobus hedericola</name>
    <dbReference type="NCBI Taxonomy" id="2597822"/>
    <lineage>
        <taxon>Bacteria</taxon>
        <taxon>Pseudomonadati</taxon>
        <taxon>Verrucomicrobiota</taxon>
        <taxon>Opitutia</taxon>
        <taxon>Opitutales</taxon>
        <taxon>Opitutaceae</taxon>
        <taxon>Rariglobus</taxon>
    </lineage>
</organism>
<keyword evidence="1" id="KW-0472">Membrane</keyword>
<dbReference type="OrthoDB" id="197906at2"/>
<evidence type="ECO:0000313" key="3">
    <source>
        <dbReference type="Proteomes" id="UP000315648"/>
    </source>
</evidence>
<keyword evidence="3" id="KW-1185">Reference proteome</keyword>
<keyword evidence="1" id="KW-1133">Transmembrane helix</keyword>
<dbReference type="EMBL" id="VMBG01000001">
    <property type="protein sequence ID" value="TSJ79517.1"/>
    <property type="molecule type" value="Genomic_DNA"/>
</dbReference>
<proteinExistence type="predicted"/>
<name>A0A556QS97_9BACT</name>
<feature type="transmembrane region" description="Helical" evidence="1">
    <location>
        <begin position="20"/>
        <end position="37"/>
    </location>
</feature>
<sequence length="100" mass="11045">MLLFAATALEKMHAVPTKVWINIGLAVLILIATIILIRKAAEMNKVLLSVIVFVVVTVVGFNWVYSRNEPKFLTPLVEKIAPFFPSASKQAAKEKNAIPQ</sequence>
<gene>
    <name evidence="2" type="ORF">FPL22_09590</name>
</gene>
<dbReference type="RefSeq" id="WP_144230058.1">
    <property type="nucleotide sequence ID" value="NZ_CBCRVV010000015.1"/>
</dbReference>
<evidence type="ECO:0000256" key="1">
    <source>
        <dbReference type="SAM" id="Phobius"/>
    </source>
</evidence>